<dbReference type="AlphaFoldDB" id="A0A8T1VI72"/>
<dbReference type="InterPro" id="IPR002110">
    <property type="entry name" value="Ankyrin_rpt"/>
</dbReference>
<feature type="compositionally biased region" description="Basic and acidic residues" evidence="1">
    <location>
        <begin position="13"/>
        <end position="25"/>
    </location>
</feature>
<dbReference type="Proteomes" id="UP000693981">
    <property type="component" value="Unassembled WGS sequence"/>
</dbReference>
<dbReference type="InterPro" id="IPR052050">
    <property type="entry name" value="SecEffector_AnkRepeat"/>
</dbReference>
<organism evidence="2 3">
    <name type="scientific">Phytophthora boehmeriae</name>
    <dbReference type="NCBI Taxonomy" id="109152"/>
    <lineage>
        <taxon>Eukaryota</taxon>
        <taxon>Sar</taxon>
        <taxon>Stramenopiles</taxon>
        <taxon>Oomycota</taxon>
        <taxon>Peronosporomycetes</taxon>
        <taxon>Peronosporales</taxon>
        <taxon>Peronosporaceae</taxon>
        <taxon>Phytophthora</taxon>
    </lineage>
</organism>
<dbReference type="Pfam" id="PF12796">
    <property type="entry name" value="Ank_2"/>
    <property type="match status" value="2"/>
</dbReference>
<dbReference type="PANTHER" id="PTHR46586:SF3">
    <property type="entry name" value="ANKYRIN REPEAT-CONTAINING PROTEIN"/>
    <property type="match status" value="1"/>
</dbReference>
<dbReference type="EMBL" id="JAGDFL010000910">
    <property type="protein sequence ID" value="KAG7379910.1"/>
    <property type="molecule type" value="Genomic_DNA"/>
</dbReference>
<proteinExistence type="predicted"/>
<sequence>MEESTDPNPSTKRQREADSPSDVKTKRARVSPAQDENLDYLTPGPDARMLFVLREPSDQDTDTDEEREERYTGGMPKVKRQELLMRHLPTEITTLSGIVTQLDALLMPPAEALVEAAAVGNLNRLNTLLELFQCEVAPAAIAAAERGHLDTVQLLLPKIPTTDDQNYAAWGILSAAAAHGHLDVVQFIANETRELTNLDGIFPDFRAAFLLSDALPQAITGGHVDVVDFLLDPDTFHWDIGAALEQAIKENKMEIADMVYEVFTDFVDGEHHYKDAGYYTDTDIPSLSEEKQQERDLLLVHEARGGRSNAVKYLYDHGHNAPELISAAIVNAADRGHVDAVKFLCDTGRASQQAFDTAFESAARAGSVDAVKFLYSKNRVSAKALQNAFGSAASVDVVKFLHATKQIRDDALIKAFQESALYTSLKGVGFQFENEDVPAIAVYKALEDAACRFSARAVQLMVEKHRPIPDWVIAKALRDASRRGPIQNIVLEGSEKRMEIVDYLSTAGCVPVNIITKAFMTAVNQNNADVVKVLFRKEQIISSDVIAKGFEVSANIGRGNVLRALISEQSIPEKIATKCFVAAAKNERMDIVVNLHSQQRATASELCEILDCAATKEHWKVMMYLFEKPDLLQTLTNHTSTARAVGMIEKAFVAAASACTADALKILANDERISVDVVNKAFLKAVKSGRTEHTVKCLYETHRVSSEVIIKGFVHAANCGHAGAVKCLYQDVNISTSVICETFKTAATKGKVEVVRLLMEKKCLSRRVKHEAFMGAAQHGRTGVIKIIGLAESWTHKELNKALKVAPEGKPAQRFLRGLVHQR</sequence>
<feature type="compositionally biased region" description="Polar residues" evidence="1">
    <location>
        <begin position="1"/>
        <end position="11"/>
    </location>
</feature>
<feature type="compositionally biased region" description="Acidic residues" evidence="1">
    <location>
        <begin position="58"/>
        <end position="67"/>
    </location>
</feature>
<evidence type="ECO:0000313" key="2">
    <source>
        <dbReference type="EMBL" id="KAG7379910.1"/>
    </source>
</evidence>
<protein>
    <recommendedName>
        <fullName evidence="4">Ankyrin repeat protein</fullName>
    </recommendedName>
</protein>
<gene>
    <name evidence="2" type="ORF">PHYBOEH_011740</name>
</gene>
<comment type="caution">
    <text evidence="2">The sequence shown here is derived from an EMBL/GenBank/DDBJ whole genome shotgun (WGS) entry which is preliminary data.</text>
</comment>
<evidence type="ECO:0008006" key="4">
    <source>
        <dbReference type="Google" id="ProtNLM"/>
    </source>
</evidence>
<evidence type="ECO:0000256" key="1">
    <source>
        <dbReference type="SAM" id="MobiDB-lite"/>
    </source>
</evidence>
<keyword evidence="3" id="KW-1185">Reference proteome</keyword>
<dbReference type="OrthoDB" id="20872at2759"/>
<accession>A0A8T1VI72</accession>
<name>A0A8T1VI72_9STRA</name>
<feature type="region of interest" description="Disordered" evidence="1">
    <location>
        <begin position="1"/>
        <end position="72"/>
    </location>
</feature>
<reference evidence="2" key="1">
    <citation type="submission" date="2021-02" db="EMBL/GenBank/DDBJ databases">
        <authorList>
            <person name="Palmer J.M."/>
        </authorList>
    </citation>
    <scope>NUCLEOTIDE SEQUENCE</scope>
    <source>
        <strain evidence="2">SCRP23</strain>
    </source>
</reference>
<dbReference type="PANTHER" id="PTHR46586">
    <property type="entry name" value="ANKYRIN REPEAT-CONTAINING PROTEIN"/>
    <property type="match status" value="1"/>
</dbReference>
<evidence type="ECO:0000313" key="3">
    <source>
        <dbReference type="Proteomes" id="UP000693981"/>
    </source>
</evidence>